<evidence type="ECO:0000259" key="1">
    <source>
        <dbReference type="Pfam" id="PF13338"/>
    </source>
</evidence>
<organism evidence="2 3">
    <name type="scientific">Cryptosporangium aurantiacum</name>
    <dbReference type="NCBI Taxonomy" id="134849"/>
    <lineage>
        <taxon>Bacteria</taxon>
        <taxon>Bacillati</taxon>
        <taxon>Actinomycetota</taxon>
        <taxon>Actinomycetes</taxon>
        <taxon>Cryptosporangiales</taxon>
        <taxon>Cryptosporangiaceae</taxon>
        <taxon>Cryptosporangium</taxon>
    </lineage>
</organism>
<dbReference type="STRING" id="134849.SAMN05443668_10680"/>
<evidence type="ECO:0000313" key="3">
    <source>
        <dbReference type="Proteomes" id="UP000184440"/>
    </source>
</evidence>
<reference evidence="2 3" key="1">
    <citation type="submission" date="2016-11" db="EMBL/GenBank/DDBJ databases">
        <authorList>
            <person name="Jaros S."/>
            <person name="Januszkiewicz K."/>
            <person name="Wedrychowicz H."/>
        </authorList>
    </citation>
    <scope>NUCLEOTIDE SEQUENCE [LARGE SCALE GENOMIC DNA]</scope>
    <source>
        <strain evidence="2 3">DSM 46144</strain>
    </source>
</reference>
<feature type="domain" description="AbiEi antitoxin N-terminal" evidence="1">
    <location>
        <begin position="4"/>
        <end position="49"/>
    </location>
</feature>
<name>A0A1M7R1B4_9ACTN</name>
<dbReference type="EMBL" id="FRCS01000006">
    <property type="protein sequence ID" value="SHN38474.1"/>
    <property type="molecule type" value="Genomic_DNA"/>
</dbReference>
<accession>A0A1M7R1B4</accession>
<dbReference type="Pfam" id="PF13338">
    <property type="entry name" value="AbiEi_4"/>
    <property type="match status" value="1"/>
</dbReference>
<evidence type="ECO:0000313" key="2">
    <source>
        <dbReference type="EMBL" id="SHN38474.1"/>
    </source>
</evidence>
<dbReference type="AlphaFoldDB" id="A0A1M7R1B4"/>
<dbReference type="RefSeq" id="WP_073259334.1">
    <property type="nucleotide sequence ID" value="NZ_FRCS01000006.1"/>
</dbReference>
<keyword evidence="3" id="KW-1185">Reference proteome</keyword>
<gene>
    <name evidence="2" type="ORF">SAMN05443668_10680</name>
</gene>
<dbReference type="Proteomes" id="UP000184440">
    <property type="component" value="Unassembled WGS sequence"/>
</dbReference>
<sequence length="316" mass="35085">MGDLLRQLLAAQQGLILRRQALELGLTDEAIAWRIHRGLWRRVVRGLYATFPGPPSDRQRLVAANLLAGEGAQITGVAALRWHGLRYLPDDQRVHVLTPLSPRRLTRSIVVLIRTTRPDPHAIHRPQFDVCSVARAGADAARSGYSERDVHAFLCEMVQRRRTTVDRLDAEWRAGPVGGSKLLGTVLSALRDGVLSAPEAELRMLTGASLVLPEICWNPVLVGADGRTLPIPDGWIQDVGMALESDSDEFHTTVEDHRRTRDRHNLLATYGILTLHFSPREIRDRPRHVLATLENAYLQRPHGFTGAHAGAVDSSE</sequence>
<protein>
    <submittedName>
        <fullName evidence="2">Transcriptional regulator, AbiEi antitoxin, Type IV TA system</fullName>
    </submittedName>
</protein>
<dbReference type="InterPro" id="IPR025159">
    <property type="entry name" value="AbiEi_N"/>
</dbReference>
<proteinExistence type="predicted"/>
<dbReference type="OrthoDB" id="4870610at2"/>